<gene>
    <name evidence="1" type="ORF">J0A69_18605</name>
</gene>
<dbReference type="EMBL" id="JAFKCU010000005">
    <property type="protein sequence ID" value="MBN7817459.1"/>
    <property type="molecule type" value="Genomic_DNA"/>
</dbReference>
<reference evidence="1 2" key="1">
    <citation type="submission" date="2021-03" db="EMBL/GenBank/DDBJ databases">
        <title>novel species isolated from a fishpond in China.</title>
        <authorList>
            <person name="Lu H."/>
            <person name="Cai Z."/>
        </authorList>
    </citation>
    <scope>NUCLEOTIDE SEQUENCE [LARGE SCALE GENOMIC DNA]</scope>
    <source>
        <strain evidence="1 2">YJ13C</strain>
    </source>
</reference>
<organism evidence="1 2">
    <name type="scientific">Algoriphagus pacificus</name>
    <dbReference type="NCBI Taxonomy" id="2811234"/>
    <lineage>
        <taxon>Bacteria</taxon>
        <taxon>Pseudomonadati</taxon>
        <taxon>Bacteroidota</taxon>
        <taxon>Cytophagia</taxon>
        <taxon>Cytophagales</taxon>
        <taxon>Cyclobacteriaceae</taxon>
        <taxon>Algoriphagus</taxon>
    </lineage>
</organism>
<name>A0ABS3CK23_9BACT</name>
<proteinExistence type="predicted"/>
<keyword evidence="2" id="KW-1185">Reference proteome</keyword>
<dbReference type="Proteomes" id="UP000664480">
    <property type="component" value="Unassembled WGS sequence"/>
</dbReference>
<protein>
    <submittedName>
        <fullName evidence="1">Uncharacterized protein</fullName>
    </submittedName>
</protein>
<evidence type="ECO:0000313" key="1">
    <source>
        <dbReference type="EMBL" id="MBN7817459.1"/>
    </source>
</evidence>
<accession>A0ABS3CK23</accession>
<evidence type="ECO:0000313" key="2">
    <source>
        <dbReference type="Proteomes" id="UP000664480"/>
    </source>
</evidence>
<sequence>MNEIKEILGIIEMVLFKREISLNELYFLWPESLSDDEFFENIYDDIESAVEHLSFLPLKELSKSQFRNSVVYRILVIDYKILKSNFNINQLKVARSRIDFHKQVQLSEIDDIITNIIESI</sequence>
<comment type="caution">
    <text evidence="1">The sequence shown here is derived from an EMBL/GenBank/DDBJ whole genome shotgun (WGS) entry which is preliminary data.</text>
</comment>
<dbReference type="RefSeq" id="WP_206588130.1">
    <property type="nucleotide sequence ID" value="NZ_JAFKCU010000005.1"/>
</dbReference>